<keyword evidence="2" id="KW-1185">Reference proteome</keyword>
<dbReference type="EMBL" id="CP003811">
    <property type="protein sequence ID" value="AIQ90627.1"/>
    <property type="molecule type" value="Genomic_DNA"/>
</dbReference>
<evidence type="ECO:0000313" key="1">
    <source>
        <dbReference type="EMBL" id="AIQ90627.1"/>
    </source>
</evidence>
<dbReference type="HOGENOM" id="CLU_3154771_0_0_5"/>
<reference evidence="1 2" key="1">
    <citation type="journal article" date="2014" name="PLoS ONE">
        <title>Genome Information of Methylobacterium oryzae, a Plant-Probiotic Methylotroph in the Phyllosphere.</title>
        <authorList>
            <person name="Kwak M.J."/>
            <person name="Jeong H."/>
            <person name="Madhaiyan M."/>
            <person name="Lee Y."/>
            <person name="Sa T.M."/>
            <person name="Oh T.K."/>
            <person name="Kim J.F."/>
        </authorList>
    </citation>
    <scope>NUCLEOTIDE SEQUENCE [LARGE SCALE GENOMIC DNA]</scope>
    <source>
        <strain evidence="1 2">CBMB20</strain>
    </source>
</reference>
<dbReference type="Proteomes" id="UP000029492">
    <property type="component" value="Chromosome"/>
</dbReference>
<name>A0A089NT94_9HYPH</name>
<organism evidence="1 2">
    <name type="scientific">Methylobacterium oryzae CBMB20</name>
    <dbReference type="NCBI Taxonomy" id="693986"/>
    <lineage>
        <taxon>Bacteria</taxon>
        <taxon>Pseudomonadati</taxon>
        <taxon>Pseudomonadota</taxon>
        <taxon>Alphaproteobacteria</taxon>
        <taxon>Hyphomicrobiales</taxon>
        <taxon>Methylobacteriaceae</taxon>
        <taxon>Methylobacterium</taxon>
    </lineage>
</organism>
<gene>
    <name evidence="1" type="ORF">MOC_2872</name>
</gene>
<accession>A0A089NT94</accession>
<sequence>MTDSLTTLSETADSVLRADAMAEISALRAHIRRILRKLAAAKSTRRIG</sequence>
<protein>
    <submittedName>
        <fullName evidence="1">Protein of unassigned function</fullName>
    </submittedName>
</protein>
<proteinExistence type="predicted"/>
<evidence type="ECO:0000313" key="2">
    <source>
        <dbReference type="Proteomes" id="UP000029492"/>
    </source>
</evidence>
<dbReference type="RefSeq" id="WP_158498454.1">
    <property type="nucleotide sequence ID" value="NZ_CP003811.1"/>
</dbReference>
<dbReference type="KEGG" id="mor:MOC_2872"/>
<dbReference type="STRING" id="693986.MOC_2872"/>
<dbReference type="AlphaFoldDB" id="A0A089NT94"/>